<dbReference type="Proteomes" id="UP001207408">
    <property type="component" value="Unassembled WGS sequence"/>
</dbReference>
<dbReference type="InterPro" id="IPR017937">
    <property type="entry name" value="Thioredoxin_CS"/>
</dbReference>
<keyword evidence="5" id="KW-0175">Coiled coil</keyword>
<feature type="coiled-coil region" evidence="5">
    <location>
        <begin position="153"/>
        <end position="192"/>
    </location>
</feature>
<dbReference type="GO" id="GO:0017004">
    <property type="term" value="P:cytochrome complex assembly"/>
    <property type="evidence" value="ECO:0007669"/>
    <property type="project" value="UniProtKB-KW"/>
</dbReference>
<comment type="caution">
    <text evidence="7">The sequence shown here is derived from an EMBL/GenBank/DDBJ whole genome shotgun (WGS) entry which is preliminary data.</text>
</comment>
<evidence type="ECO:0000313" key="7">
    <source>
        <dbReference type="EMBL" id="MCW3804535.1"/>
    </source>
</evidence>
<dbReference type="PROSITE" id="PS00194">
    <property type="entry name" value="THIOREDOXIN_1"/>
    <property type="match status" value="1"/>
</dbReference>
<dbReference type="GO" id="GO:0016209">
    <property type="term" value="F:antioxidant activity"/>
    <property type="evidence" value="ECO:0007669"/>
    <property type="project" value="InterPro"/>
</dbReference>
<evidence type="ECO:0000256" key="1">
    <source>
        <dbReference type="ARBA" id="ARBA00004196"/>
    </source>
</evidence>
<sequence>MNAIKRVGLISSIGLLLACCTAPKEEGFSVKGKIDGLHAVEGNIKGAHFSEGYIYLSGLIKDGKEVYDSAKIENGTFTFKGLVDEPNRAYLYWLPKKDGYYAMSDFYIENSDICFNASFDADKGKVINKEVKGSKLDDEINQYFSDANKYSGRTELTIQYKKATEEKDSLRLTELKKELDNVNKKNMEFNENYLKEHPESYVQMLSVSNLFFVPQEKERLVQLENQIKELHPKFQSYYVVKKVQEAIADQRKRNGIVPGIKAFDFKQPDKDGNMVSLSDYKGKYVLLDFWASWCGPCRAENPHVLAAYNKFHKKGLEVLAVSMDSKKEAWLKAVEKDGLPWKQLCALKGFDNEAAKLYMVSSIPTNFLINPDGVIIAKNLRGAQLEEKFSEVFK</sequence>
<evidence type="ECO:0000256" key="5">
    <source>
        <dbReference type="SAM" id="Coils"/>
    </source>
</evidence>
<evidence type="ECO:0000313" key="8">
    <source>
        <dbReference type="Proteomes" id="UP001207408"/>
    </source>
</evidence>
<accession>A0AAE3SJN2</accession>
<dbReference type="PROSITE" id="PS51257">
    <property type="entry name" value="PROKAR_LIPOPROTEIN"/>
    <property type="match status" value="1"/>
</dbReference>
<dbReference type="PROSITE" id="PS51352">
    <property type="entry name" value="THIOREDOXIN_2"/>
    <property type="match status" value="1"/>
</dbReference>
<keyword evidence="2" id="KW-0201">Cytochrome c-type biogenesis</keyword>
<dbReference type="PANTHER" id="PTHR42852:SF6">
    <property type="entry name" value="THIOL:DISULFIDE INTERCHANGE PROTEIN DSBE"/>
    <property type="match status" value="1"/>
</dbReference>
<dbReference type="AlphaFoldDB" id="A0AAE3SJN2"/>
<dbReference type="InterPro" id="IPR050553">
    <property type="entry name" value="Thioredoxin_ResA/DsbE_sf"/>
</dbReference>
<dbReference type="InterPro" id="IPR036249">
    <property type="entry name" value="Thioredoxin-like_sf"/>
</dbReference>
<dbReference type="Pfam" id="PF14289">
    <property type="entry name" value="DUF4369"/>
    <property type="match status" value="1"/>
</dbReference>
<dbReference type="RefSeq" id="WP_301197756.1">
    <property type="nucleotide sequence ID" value="NZ_JAPDPI010000003.1"/>
</dbReference>
<dbReference type="EMBL" id="JAPDPI010000003">
    <property type="protein sequence ID" value="MCW3804535.1"/>
    <property type="molecule type" value="Genomic_DNA"/>
</dbReference>
<dbReference type="InterPro" id="IPR025380">
    <property type="entry name" value="DUF4369"/>
</dbReference>
<evidence type="ECO:0000256" key="3">
    <source>
        <dbReference type="ARBA" id="ARBA00023157"/>
    </source>
</evidence>
<dbReference type="Pfam" id="PF00578">
    <property type="entry name" value="AhpC-TSA"/>
    <property type="match status" value="1"/>
</dbReference>
<dbReference type="SUPFAM" id="SSF52833">
    <property type="entry name" value="Thioredoxin-like"/>
    <property type="match status" value="1"/>
</dbReference>
<dbReference type="GO" id="GO:0030313">
    <property type="term" value="C:cell envelope"/>
    <property type="evidence" value="ECO:0007669"/>
    <property type="project" value="UniProtKB-SubCell"/>
</dbReference>
<dbReference type="PANTHER" id="PTHR42852">
    <property type="entry name" value="THIOL:DISULFIDE INTERCHANGE PROTEIN DSBE"/>
    <property type="match status" value="1"/>
</dbReference>
<evidence type="ECO:0000256" key="2">
    <source>
        <dbReference type="ARBA" id="ARBA00022748"/>
    </source>
</evidence>
<keyword evidence="4" id="KW-0676">Redox-active center</keyword>
<protein>
    <submittedName>
        <fullName evidence="7">AhpC/TSA family protein</fullName>
    </submittedName>
</protein>
<proteinExistence type="predicted"/>
<keyword evidence="8" id="KW-1185">Reference proteome</keyword>
<comment type="subcellular location">
    <subcellularLocation>
        <location evidence="1">Cell envelope</location>
    </subcellularLocation>
</comment>
<gene>
    <name evidence="7" type="ORF">OM074_02795</name>
</gene>
<dbReference type="CDD" id="cd02966">
    <property type="entry name" value="TlpA_like_family"/>
    <property type="match status" value="1"/>
</dbReference>
<keyword evidence="3" id="KW-1015">Disulfide bond</keyword>
<feature type="domain" description="Thioredoxin" evidence="6">
    <location>
        <begin position="256"/>
        <end position="394"/>
    </location>
</feature>
<reference evidence="7" key="1">
    <citation type="submission" date="2022-10" db="EMBL/GenBank/DDBJ databases">
        <authorList>
            <person name="Yu W.X."/>
        </authorList>
    </citation>
    <scope>NUCLEOTIDE SEQUENCE</scope>
    <source>
        <strain evidence="7">D04</strain>
    </source>
</reference>
<dbReference type="Gene3D" id="3.40.30.10">
    <property type="entry name" value="Glutaredoxin"/>
    <property type="match status" value="1"/>
</dbReference>
<dbReference type="GO" id="GO:0016491">
    <property type="term" value="F:oxidoreductase activity"/>
    <property type="evidence" value="ECO:0007669"/>
    <property type="project" value="InterPro"/>
</dbReference>
<evidence type="ECO:0000259" key="6">
    <source>
        <dbReference type="PROSITE" id="PS51352"/>
    </source>
</evidence>
<dbReference type="InterPro" id="IPR000866">
    <property type="entry name" value="AhpC/TSA"/>
</dbReference>
<evidence type="ECO:0000256" key="4">
    <source>
        <dbReference type="ARBA" id="ARBA00023284"/>
    </source>
</evidence>
<organism evidence="7 8">
    <name type="scientific">Plebeiibacterium marinum</name>
    <dbReference type="NCBI Taxonomy" id="2992111"/>
    <lineage>
        <taxon>Bacteria</taxon>
        <taxon>Pseudomonadati</taxon>
        <taxon>Bacteroidota</taxon>
        <taxon>Bacteroidia</taxon>
        <taxon>Marinilabiliales</taxon>
        <taxon>Marinilabiliaceae</taxon>
        <taxon>Plebeiibacterium</taxon>
    </lineage>
</organism>
<dbReference type="InterPro" id="IPR013766">
    <property type="entry name" value="Thioredoxin_domain"/>
</dbReference>
<name>A0AAE3SJN2_9BACT</name>